<sequence>QNDRVIRIVVAAGAVREVGNARHFYYVNNTAERSAFIDPKSMNYILGWEHCRPVSVIPLDASPRWEKSLYNALVVDRAGEPTPDTVPRSAVAVARALNSLYKFMNASTMFPFEMAAAAYLVEPRLHSGAKVVEGPLLVASGLSPVHDGLLGTTKKVGSKKMLNVQLVVKLHQSNFWKMVAAMEHVVV</sequence>
<proteinExistence type="predicted"/>
<name>G0TXV9_TRYVY</name>
<dbReference type="SUPFAM" id="SSF53590">
    <property type="entry name" value="Nucleoside hydrolase"/>
    <property type="match status" value="1"/>
</dbReference>
<dbReference type="GO" id="GO:0016799">
    <property type="term" value="F:hydrolase activity, hydrolyzing N-glycosyl compounds"/>
    <property type="evidence" value="ECO:0007669"/>
    <property type="project" value="InterPro"/>
</dbReference>
<dbReference type="InterPro" id="IPR036452">
    <property type="entry name" value="Ribo_hydro-like"/>
</dbReference>
<gene>
    <name evidence="1" type="ORF">TVY486_0701390</name>
</gene>
<dbReference type="EMBL" id="HE573023">
    <property type="protein sequence ID" value="CCC48802.1"/>
    <property type="molecule type" value="Genomic_DNA"/>
</dbReference>
<feature type="non-terminal residue" evidence="1">
    <location>
        <position position="1"/>
    </location>
</feature>
<organism evidence="1">
    <name type="scientific">Trypanosoma vivax (strain Y486)</name>
    <dbReference type="NCBI Taxonomy" id="1055687"/>
    <lineage>
        <taxon>Eukaryota</taxon>
        <taxon>Discoba</taxon>
        <taxon>Euglenozoa</taxon>
        <taxon>Kinetoplastea</taxon>
        <taxon>Metakinetoplastina</taxon>
        <taxon>Trypanosomatida</taxon>
        <taxon>Trypanosomatidae</taxon>
        <taxon>Trypanosoma</taxon>
        <taxon>Duttonella</taxon>
    </lineage>
</organism>
<dbReference type="AlphaFoldDB" id="G0TXV9"/>
<dbReference type="Gene3D" id="3.90.245.10">
    <property type="entry name" value="Ribonucleoside hydrolase-like"/>
    <property type="match status" value="1"/>
</dbReference>
<evidence type="ECO:0000313" key="1">
    <source>
        <dbReference type="EMBL" id="CCC48802.1"/>
    </source>
</evidence>
<dbReference type="VEuPathDB" id="TriTrypDB:TvY486_0701390"/>
<protein>
    <submittedName>
        <fullName evidence="1">Uncharacterized protein</fullName>
    </submittedName>
</protein>
<reference evidence="1" key="1">
    <citation type="journal article" date="2012" name="Proc. Natl. Acad. Sci. U.S.A.">
        <title>Antigenic diversity is generated by distinct evolutionary mechanisms in African trypanosome species.</title>
        <authorList>
            <person name="Jackson A.P."/>
            <person name="Berry A."/>
            <person name="Aslett M."/>
            <person name="Allison H.C."/>
            <person name="Burton P."/>
            <person name="Vavrova-Anderson J."/>
            <person name="Brown R."/>
            <person name="Browne H."/>
            <person name="Corton N."/>
            <person name="Hauser H."/>
            <person name="Gamble J."/>
            <person name="Gilderthorp R."/>
            <person name="Marcello L."/>
            <person name="McQuillan J."/>
            <person name="Otto T.D."/>
            <person name="Quail M.A."/>
            <person name="Sanders M.J."/>
            <person name="van Tonder A."/>
            <person name="Ginger M.L."/>
            <person name="Field M.C."/>
            <person name="Barry J.D."/>
            <person name="Hertz-Fowler C."/>
            <person name="Berriman M."/>
        </authorList>
    </citation>
    <scope>NUCLEOTIDE SEQUENCE</scope>
    <source>
        <strain evidence="1">Y486</strain>
    </source>
</reference>
<accession>G0TXV9</accession>